<sequence>MTDKTSNKKIIEKFAKTKVRFDIYDEHGLAIYVELKKESPNEYWIDKRGNIIRHDGWNKHILGNIKGKSEKMILNGYEIIKINSHKDVINAGEKIFYEDRTRSEKTKFLKELKGDYLVKVYNNAPKTIQFKSSRKFKGIMNIIDLDKTHKRKFMGHIGTLKSGKKRRKFITEKEFAGLF</sequence>
<organism evidence="1">
    <name type="scientific">marine sediment metagenome</name>
    <dbReference type="NCBI Taxonomy" id="412755"/>
    <lineage>
        <taxon>unclassified sequences</taxon>
        <taxon>metagenomes</taxon>
        <taxon>ecological metagenomes</taxon>
    </lineage>
</organism>
<comment type="caution">
    <text evidence="1">The sequence shown here is derived from an EMBL/GenBank/DDBJ whole genome shotgun (WGS) entry which is preliminary data.</text>
</comment>
<proteinExistence type="predicted"/>
<gene>
    <name evidence="1" type="ORF">LCGC14_0893530</name>
</gene>
<reference evidence="1" key="1">
    <citation type="journal article" date="2015" name="Nature">
        <title>Complex archaea that bridge the gap between prokaryotes and eukaryotes.</title>
        <authorList>
            <person name="Spang A."/>
            <person name="Saw J.H."/>
            <person name="Jorgensen S.L."/>
            <person name="Zaremba-Niedzwiedzka K."/>
            <person name="Martijn J."/>
            <person name="Lind A.E."/>
            <person name="van Eijk R."/>
            <person name="Schleper C."/>
            <person name="Guy L."/>
            <person name="Ettema T.J."/>
        </authorList>
    </citation>
    <scope>NUCLEOTIDE SEQUENCE</scope>
</reference>
<name>A0A0F9P3A3_9ZZZZ</name>
<dbReference type="AlphaFoldDB" id="A0A0F9P3A3"/>
<evidence type="ECO:0000313" key="1">
    <source>
        <dbReference type="EMBL" id="KKN24564.1"/>
    </source>
</evidence>
<accession>A0A0F9P3A3</accession>
<protein>
    <submittedName>
        <fullName evidence="1">Uncharacterized protein</fullName>
    </submittedName>
</protein>
<dbReference type="EMBL" id="LAZR01002873">
    <property type="protein sequence ID" value="KKN24564.1"/>
    <property type="molecule type" value="Genomic_DNA"/>
</dbReference>